<protein>
    <submittedName>
        <fullName evidence="1">Uncharacterized protein</fullName>
    </submittedName>
</protein>
<evidence type="ECO:0000313" key="2">
    <source>
        <dbReference type="Proteomes" id="UP001055879"/>
    </source>
</evidence>
<reference evidence="1 2" key="2">
    <citation type="journal article" date="2022" name="Mol. Ecol. Resour.">
        <title>The genomes of chicory, endive, great burdock and yacon provide insights into Asteraceae paleo-polyploidization history and plant inulin production.</title>
        <authorList>
            <person name="Fan W."/>
            <person name="Wang S."/>
            <person name="Wang H."/>
            <person name="Wang A."/>
            <person name="Jiang F."/>
            <person name="Liu H."/>
            <person name="Zhao H."/>
            <person name="Xu D."/>
            <person name="Zhang Y."/>
        </authorList>
    </citation>
    <scope>NUCLEOTIDE SEQUENCE [LARGE SCALE GENOMIC DNA]</scope>
    <source>
        <strain evidence="2">cv. Niubang</strain>
    </source>
</reference>
<keyword evidence="2" id="KW-1185">Reference proteome</keyword>
<proteinExistence type="predicted"/>
<reference evidence="2" key="1">
    <citation type="journal article" date="2022" name="Mol. Ecol. Resour.">
        <title>The genomes of chicory, endive, great burdock and yacon provide insights into Asteraceae palaeo-polyploidization history and plant inulin production.</title>
        <authorList>
            <person name="Fan W."/>
            <person name="Wang S."/>
            <person name="Wang H."/>
            <person name="Wang A."/>
            <person name="Jiang F."/>
            <person name="Liu H."/>
            <person name="Zhao H."/>
            <person name="Xu D."/>
            <person name="Zhang Y."/>
        </authorList>
    </citation>
    <scope>NUCLEOTIDE SEQUENCE [LARGE SCALE GENOMIC DNA]</scope>
    <source>
        <strain evidence="2">cv. Niubang</strain>
    </source>
</reference>
<dbReference type="Proteomes" id="UP001055879">
    <property type="component" value="Linkage Group LG13"/>
</dbReference>
<sequence length="166" mass="19266">MAEQENLVTDESSDEGDTNALFCGMAEVNTSDGDSEVSTSNSLSHDSENKFFELQNEFLACKITCSEVEKKTCFFEREARLLTQEKDKLYLEKWSLVFEHISKKKSLNEKVASLDKSLKEKIKELRNNESDRLNAISLKNFFQKEREVLHQNLLDRDLLIRKYQDA</sequence>
<name>A0ACB8Y8K2_ARCLA</name>
<accession>A0ACB8Y8K2</accession>
<gene>
    <name evidence="1" type="ORF">L6452_36203</name>
</gene>
<comment type="caution">
    <text evidence="1">The sequence shown here is derived from an EMBL/GenBank/DDBJ whole genome shotgun (WGS) entry which is preliminary data.</text>
</comment>
<organism evidence="1 2">
    <name type="scientific">Arctium lappa</name>
    <name type="common">Greater burdock</name>
    <name type="synonym">Lappa major</name>
    <dbReference type="NCBI Taxonomy" id="4217"/>
    <lineage>
        <taxon>Eukaryota</taxon>
        <taxon>Viridiplantae</taxon>
        <taxon>Streptophyta</taxon>
        <taxon>Embryophyta</taxon>
        <taxon>Tracheophyta</taxon>
        <taxon>Spermatophyta</taxon>
        <taxon>Magnoliopsida</taxon>
        <taxon>eudicotyledons</taxon>
        <taxon>Gunneridae</taxon>
        <taxon>Pentapetalae</taxon>
        <taxon>asterids</taxon>
        <taxon>campanulids</taxon>
        <taxon>Asterales</taxon>
        <taxon>Asteraceae</taxon>
        <taxon>Carduoideae</taxon>
        <taxon>Cardueae</taxon>
        <taxon>Arctiinae</taxon>
        <taxon>Arctium</taxon>
    </lineage>
</organism>
<evidence type="ECO:0000313" key="1">
    <source>
        <dbReference type="EMBL" id="KAI3681408.1"/>
    </source>
</evidence>
<dbReference type="EMBL" id="CM042059">
    <property type="protein sequence ID" value="KAI3681408.1"/>
    <property type="molecule type" value="Genomic_DNA"/>
</dbReference>